<dbReference type="PANTHER" id="PTHR46825:SF15">
    <property type="entry name" value="BETA-LACTAMASE-RELATED DOMAIN-CONTAINING PROTEIN"/>
    <property type="match status" value="1"/>
</dbReference>
<dbReference type="SUPFAM" id="SSF56601">
    <property type="entry name" value="beta-lactamase/transpeptidase-like"/>
    <property type="match status" value="1"/>
</dbReference>
<dbReference type="PANTHER" id="PTHR46825">
    <property type="entry name" value="D-ALANYL-D-ALANINE-CARBOXYPEPTIDASE/ENDOPEPTIDASE AMPH"/>
    <property type="match status" value="1"/>
</dbReference>
<dbReference type="EMBL" id="UINC01036199">
    <property type="protein sequence ID" value="SVB29799.1"/>
    <property type="molecule type" value="Genomic_DNA"/>
</dbReference>
<gene>
    <name evidence="2" type="ORF">METZ01_LOCUS182653</name>
</gene>
<evidence type="ECO:0000313" key="2">
    <source>
        <dbReference type="EMBL" id="SVB29799.1"/>
    </source>
</evidence>
<feature type="domain" description="Beta-lactamase-related" evidence="1">
    <location>
        <begin position="34"/>
        <end position="280"/>
    </location>
</feature>
<reference evidence="2" key="1">
    <citation type="submission" date="2018-05" db="EMBL/GenBank/DDBJ databases">
        <authorList>
            <person name="Lanie J.A."/>
            <person name="Ng W.-L."/>
            <person name="Kazmierczak K.M."/>
            <person name="Andrzejewski T.M."/>
            <person name="Davidsen T.M."/>
            <person name="Wayne K.J."/>
            <person name="Tettelin H."/>
            <person name="Glass J.I."/>
            <person name="Rusch D."/>
            <person name="Podicherti R."/>
            <person name="Tsui H.-C.T."/>
            <person name="Winkler M.E."/>
        </authorList>
    </citation>
    <scope>NUCLEOTIDE SEQUENCE</scope>
</reference>
<dbReference type="InterPro" id="IPR001466">
    <property type="entry name" value="Beta-lactam-related"/>
</dbReference>
<accession>A0A382CV85</accession>
<evidence type="ECO:0000259" key="1">
    <source>
        <dbReference type="Pfam" id="PF00144"/>
    </source>
</evidence>
<dbReference type="AlphaFoldDB" id="A0A382CV85"/>
<dbReference type="InterPro" id="IPR012338">
    <property type="entry name" value="Beta-lactam/transpept-like"/>
</dbReference>
<protein>
    <recommendedName>
        <fullName evidence="1">Beta-lactamase-related domain-containing protein</fullName>
    </recommendedName>
</protein>
<name>A0A382CV85_9ZZZZ</name>
<proteinExistence type="predicted"/>
<organism evidence="2">
    <name type="scientific">marine metagenome</name>
    <dbReference type="NCBI Taxonomy" id="408172"/>
    <lineage>
        <taxon>unclassified sequences</taxon>
        <taxon>metagenomes</taxon>
        <taxon>ecological metagenomes</taxon>
    </lineage>
</organism>
<dbReference type="InterPro" id="IPR050491">
    <property type="entry name" value="AmpC-like"/>
</dbReference>
<dbReference type="Gene3D" id="3.40.710.10">
    <property type="entry name" value="DD-peptidase/beta-lactamase superfamily"/>
    <property type="match status" value="1"/>
</dbReference>
<sequence>MKQLPLLLCLILLAGSVAAQTTSISDIIDIYDQEVDHILTGAAAPGAAIVIVENDRVAYVKCFGIRQVGRPEKVDPHTTFRIASVSKGFASVLTGILVDEGRLSWNDPIVDYVPDFMLADSAATRAMTIRHVLSHTTGLPPHTYDNLLDRNVPMRVIKDELKAVSPGYEPGTYSYQNVIFSLIGEAIMTATGYSYQHQLRKRLLEPLGMDDASISSQALKLTANLAWPHVRWRNRWVITSMTEGYDDALPAAGVNASITDMGQWLRALMGGMPDVVPPRVFKEVSTPLVITRSEYRKYNWRGRLHSTYY</sequence>
<feature type="non-terminal residue" evidence="2">
    <location>
        <position position="309"/>
    </location>
</feature>
<dbReference type="Pfam" id="PF00144">
    <property type="entry name" value="Beta-lactamase"/>
    <property type="match status" value="1"/>
</dbReference>